<feature type="transmembrane region" description="Helical" evidence="9">
    <location>
        <begin position="263"/>
        <end position="281"/>
    </location>
</feature>
<dbReference type="Proteomes" id="UP001284601">
    <property type="component" value="Unassembled WGS sequence"/>
</dbReference>
<evidence type="ECO:0000256" key="3">
    <source>
        <dbReference type="ARBA" id="ARBA00022475"/>
    </source>
</evidence>
<organism evidence="10 11">
    <name type="scientific">Conexibacter stalactiti</name>
    <dbReference type="NCBI Taxonomy" id="1940611"/>
    <lineage>
        <taxon>Bacteria</taxon>
        <taxon>Bacillati</taxon>
        <taxon>Actinomycetota</taxon>
        <taxon>Thermoleophilia</taxon>
        <taxon>Solirubrobacterales</taxon>
        <taxon>Conexibacteraceae</taxon>
        <taxon>Conexibacter</taxon>
    </lineage>
</organism>
<keyword evidence="3" id="KW-1003">Cell membrane</keyword>
<comment type="similarity">
    <text evidence="8">Belongs to the binding-protein-dependent transport system permease family. LivHM subfamily.</text>
</comment>
<feature type="transmembrane region" description="Helical" evidence="9">
    <location>
        <begin position="188"/>
        <end position="208"/>
    </location>
</feature>
<dbReference type="Pfam" id="PF02653">
    <property type="entry name" value="BPD_transp_2"/>
    <property type="match status" value="1"/>
</dbReference>
<feature type="transmembrane region" description="Helical" evidence="9">
    <location>
        <begin position="12"/>
        <end position="35"/>
    </location>
</feature>
<sequence length="295" mass="30112">MELFVQQVVNAISLGGIYALLAIGLAVVFSVAGLINIAHGELMTIGGYVMLALVGAGVPWPLIIVGIIAAPALAAVAMERVAFRPLRKSGPQTLFLSSLVVAIVLQGLFQSLISPQPQGIALPGFLDDAVEVGGVTIGVAAIVTVVVVAITLAGLVWFFRHTTVGCSIRAASLDFDMVRAVGVRANRVIPLAFALSGALAGVASFLWIAQRGSVDPLLGLTPVLAAFVATAVGGLGSTAGAVLGGFLFGALTVFFQATLPDGLLPFRDVFTFGLVIGILAFKPRGLLAAATGERA</sequence>
<evidence type="ECO:0000256" key="9">
    <source>
        <dbReference type="SAM" id="Phobius"/>
    </source>
</evidence>
<evidence type="ECO:0000256" key="2">
    <source>
        <dbReference type="ARBA" id="ARBA00022448"/>
    </source>
</evidence>
<feature type="transmembrane region" description="Helical" evidence="9">
    <location>
        <begin position="94"/>
        <end position="113"/>
    </location>
</feature>
<dbReference type="RefSeq" id="WP_318599390.1">
    <property type="nucleotide sequence ID" value="NZ_JAWSTH010000070.1"/>
</dbReference>
<gene>
    <name evidence="10" type="ORF">R7226_21580</name>
</gene>
<comment type="subcellular location">
    <subcellularLocation>
        <location evidence="1">Cell membrane</location>
        <topology evidence="1">Multi-pass membrane protein</topology>
    </subcellularLocation>
</comment>
<reference evidence="10 11" key="2">
    <citation type="submission" date="2023-10" db="EMBL/GenBank/DDBJ databases">
        <authorList>
            <person name="Han X.F."/>
        </authorList>
    </citation>
    <scope>NUCLEOTIDE SEQUENCE [LARGE SCALE GENOMIC DNA]</scope>
    <source>
        <strain evidence="10 11">KCTC 39840</strain>
    </source>
</reference>
<feature type="transmembrane region" description="Helical" evidence="9">
    <location>
        <begin position="214"/>
        <end position="232"/>
    </location>
</feature>
<keyword evidence="5" id="KW-0029">Amino-acid transport</keyword>
<name>A0ABU4HVT8_9ACTN</name>
<dbReference type="PANTHER" id="PTHR11795:SF445">
    <property type="entry name" value="AMINO ACID ABC TRANSPORTER PERMEASE PROTEIN"/>
    <property type="match status" value="1"/>
</dbReference>
<dbReference type="InterPro" id="IPR052157">
    <property type="entry name" value="BCAA_transport_permease"/>
</dbReference>
<feature type="transmembrane region" description="Helical" evidence="9">
    <location>
        <begin position="133"/>
        <end position="159"/>
    </location>
</feature>
<evidence type="ECO:0000313" key="10">
    <source>
        <dbReference type="EMBL" id="MDW5596954.1"/>
    </source>
</evidence>
<evidence type="ECO:0000313" key="11">
    <source>
        <dbReference type="Proteomes" id="UP001284601"/>
    </source>
</evidence>
<evidence type="ECO:0000256" key="8">
    <source>
        <dbReference type="ARBA" id="ARBA00037998"/>
    </source>
</evidence>
<reference evidence="11" key="1">
    <citation type="submission" date="2023-07" db="EMBL/GenBank/DDBJ databases">
        <title>Conexibacter stalactiti sp. nov., isolated from stalactites in a lava cave and emended description of the genus Conexibacter.</title>
        <authorList>
            <person name="Lee S.D."/>
        </authorList>
    </citation>
    <scope>NUCLEOTIDE SEQUENCE [LARGE SCALE GENOMIC DNA]</scope>
    <source>
        <strain evidence="11">KCTC 39840</strain>
    </source>
</reference>
<proteinExistence type="inferred from homology"/>
<dbReference type="CDD" id="cd06582">
    <property type="entry name" value="TM_PBP1_LivH_like"/>
    <property type="match status" value="1"/>
</dbReference>
<evidence type="ECO:0000256" key="6">
    <source>
        <dbReference type="ARBA" id="ARBA00022989"/>
    </source>
</evidence>
<feature type="transmembrane region" description="Helical" evidence="9">
    <location>
        <begin position="47"/>
        <end position="73"/>
    </location>
</feature>
<dbReference type="PANTHER" id="PTHR11795">
    <property type="entry name" value="BRANCHED-CHAIN AMINO ACID TRANSPORT SYSTEM PERMEASE PROTEIN LIVH"/>
    <property type="match status" value="1"/>
</dbReference>
<evidence type="ECO:0000256" key="1">
    <source>
        <dbReference type="ARBA" id="ARBA00004651"/>
    </source>
</evidence>
<dbReference type="EMBL" id="JAWSTH010000070">
    <property type="protein sequence ID" value="MDW5596954.1"/>
    <property type="molecule type" value="Genomic_DNA"/>
</dbReference>
<protein>
    <submittedName>
        <fullName evidence="10">Branched-chain amino acid ABC transporter permease</fullName>
    </submittedName>
</protein>
<evidence type="ECO:0000256" key="4">
    <source>
        <dbReference type="ARBA" id="ARBA00022692"/>
    </source>
</evidence>
<dbReference type="InterPro" id="IPR001851">
    <property type="entry name" value="ABC_transp_permease"/>
</dbReference>
<comment type="caution">
    <text evidence="10">The sequence shown here is derived from an EMBL/GenBank/DDBJ whole genome shotgun (WGS) entry which is preliminary data.</text>
</comment>
<keyword evidence="4 9" id="KW-0812">Transmembrane</keyword>
<keyword evidence="11" id="KW-1185">Reference proteome</keyword>
<keyword evidence="7 9" id="KW-0472">Membrane</keyword>
<evidence type="ECO:0000256" key="7">
    <source>
        <dbReference type="ARBA" id="ARBA00023136"/>
    </source>
</evidence>
<keyword evidence="2" id="KW-0813">Transport</keyword>
<accession>A0ABU4HVT8</accession>
<evidence type="ECO:0000256" key="5">
    <source>
        <dbReference type="ARBA" id="ARBA00022970"/>
    </source>
</evidence>
<keyword evidence="6 9" id="KW-1133">Transmembrane helix</keyword>
<feature type="transmembrane region" description="Helical" evidence="9">
    <location>
        <begin position="239"/>
        <end position="257"/>
    </location>
</feature>